<dbReference type="EMBL" id="KV748277">
    <property type="protein sequence ID" value="OCK86953.1"/>
    <property type="molecule type" value="Genomic_DNA"/>
</dbReference>
<name>A0ACC8EL52_9PEZI</name>
<sequence length="416" mass="46321">MTLCHRCFRNLATDSRVFEEGDIALVRDKLDTSHDGHLSRPLHPTKTLETHRGVIPHTEIIGKRVRDLVKTTKGHEYRIHEPTLSEYVRYTPRSVTPIYPQDANVIVSLLDIHVSPNNDSAPRAPPLEILEAGTGHGALTLHLSRAIHAANPPLPSPPPSFDSEDGMEDSVYQGESVADPQYSDLEAWRKRRQAIIHTLDISPHNTNRARNVVKRFRRGMYAGNVEFYVGDVSAWIAAQTKTRQTSEPFLSHVLLDLPNAQSHLVNVAPALHTDGALAVFNPSITQIVECVEMIRDLKLPYLLDRVVELGGSTAGREWDVRSVKPRAALKKENGSANSSDSLDLDSDSSMGVDDQSAHAIEGYPSRDKEIAKDISQRKSDWAMICRPKVGYTVVGGGFLGIWRRMRESTPDRDMET</sequence>
<keyword evidence="1" id="KW-0489">Methyltransferase</keyword>
<protein>
    <submittedName>
        <fullName evidence="1">S-adenosyl-L-methionine-dependent methyltransferase</fullName>
    </submittedName>
</protein>
<accession>A0ACC8EL52</accession>
<evidence type="ECO:0000313" key="1">
    <source>
        <dbReference type="EMBL" id="OCK86953.1"/>
    </source>
</evidence>
<reference evidence="1 2" key="1">
    <citation type="journal article" date="2016" name="Nat. Commun.">
        <title>Ectomycorrhizal ecology is imprinted in the genome of the dominant symbiotic fungus Cenococcum geophilum.</title>
        <authorList>
            <consortium name="DOE Joint Genome Institute"/>
            <person name="Peter M."/>
            <person name="Kohler A."/>
            <person name="Ohm R.A."/>
            <person name="Kuo A."/>
            <person name="Krutzmann J."/>
            <person name="Morin E."/>
            <person name="Arend M."/>
            <person name="Barry K.W."/>
            <person name="Binder M."/>
            <person name="Choi C."/>
            <person name="Clum A."/>
            <person name="Copeland A."/>
            <person name="Grisel N."/>
            <person name="Haridas S."/>
            <person name="Kipfer T."/>
            <person name="LaButti K."/>
            <person name="Lindquist E."/>
            <person name="Lipzen A."/>
            <person name="Maire R."/>
            <person name="Meier B."/>
            <person name="Mihaltcheva S."/>
            <person name="Molinier V."/>
            <person name="Murat C."/>
            <person name="Poggeler S."/>
            <person name="Quandt C.A."/>
            <person name="Sperisen C."/>
            <person name="Tritt A."/>
            <person name="Tisserant E."/>
            <person name="Crous P.W."/>
            <person name="Henrissat B."/>
            <person name="Nehls U."/>
            <person name="Egli S."/>
            <person name="Spatafora J.W."/>
            <person name="Grigoriev I.V."/>
            <person name="Martin F.M."/>
        </authorList>
    </citation>
    <scope>NUCLEOTIDE SEQUENCE [LARGE SCALE GENOMIC DNA]</scope>
    <source>
        <strain evidence="1 2">1.58</strain>
    </source>
</reference>
<dbReference type="Proteomes" id="UP000250078">
    <property type="component" value="Unassembled WGS sequence"/>
</dbReference>
<keyword evidence="1" id="KW-0808">Transferase</keyword>
<organism evidence="1 2">
    <name type="scientific">Cenococcum geophilum 1.58</name>
    <dbReference type="NCBI Taxonomy" id="794803"/>
    <lineage>
        <taxon>Eukaryota</taxon>
        <taxon>Fungi</taxon>
        <taxon>Dikarya</taxon>
        <taxon>Ascomycota</taxon>
        <taxon>Pezizomycotina</taxon>
        <taxon>Dothideomycetes</taxon>
        <taxon>Pleosporomycetidae</taxon>
        <taxon>Gloniales</taxon>
        <taxon>Gloniaceae</taxon>
        <taxon>Cenococcum</taxon>
    </lineage>
</organism>
<gene>
    <name evidence="1" type="ORF">K441DRAFT_671559</name>
</gene>
<proteinExistence type="predicted"/>
<keyword evidence="2" id="KW-1185">Reference proteome</keyword>
<evidence type="ECO:0000313" key="2">
    <source>
        <dbReference type="Proteomes" id="UP000250078"/>
    </source>
</evidence>